<dbReference type="Gene3D" id="3.40.50.970">
    <property type="match status" value="2"/>
</dbReference>
<dbReference type="SUPFAM" id="SSF52922">
    <property type="entry name" value="TK C-terminal domain-like"/>
    <property type="match status" value="1"/>
</dbReference>
<dbReference type="InterPro" id="IPR049557">
    <property type="entry name" value="Transketolase_CS"/>
</dbReference>
<feature type="binding site" evidence="10">
    <location>
        <position position="471"/>
    </location>
    <ligand>
        <name>thiamine diphosphate</name>
        <dbReference type="ChEBI" id="CHEBI:58937"/>
    </ligand>
</feature>
<evidence type="ECO:0000256" key="9">
    <source>
        <dbReference type="PIRSR" id="PIRSR605478-2"/>
    </source>
</evidence>
<evidence type="ECO:0000256" key="13">
    <source>
        <dbReference type="SAM" id="MobiDB-lite"/>
    </source>
</evidence>
<dbReference type="InterPro" id="IPR033247">
    <property type="entry name" value="Transketolase_fam"/>
</dbReference>
<organism evidence="15 16">
    <name type="scientific">Hebeloma cylindrosporum</name>
    <dbReference type="NCBI Taxonomy" id="76867"/>
    <lineage>
        <taxon>Eukaryota</taxon>
        <taxon>Fungi</taxon>
        <taxon>Dikarya</taxon>
        <taxon>Basidiomycota</taxon>
        <taxon>Agaricomycotina</taxon>
        <taxon>Agaricomycetes</taxon>
        <taxon>Agaricomycetidae</taxon>
        <taxon>Agaricales</taxon>
        <taxon>Agaricineae</taxon>
        <taxon>Hymenogastraceae</taxon>
        <taxon>Hebeloma</taxon>
    </lineage>
</organism>
<comment type="cofactor">
    <cofactor evidence="11">
        <name>Mg(2+)</name>
        <dbReference type="ChEBI" id="CHEBI:18420"/>
    </cofactor>
    <text evidence="11">Binds 1 Mg(2+) ion per subunit. Can also utilize other divalent metal cations, such as Ca(2+), Mn(2+) and Co(2+).</text>
</comment>
<comment type="cofactor">
    <cofactor evidence="1">
        <name>Co(2+)</name>
        <dbReference type="ChEBI" id="CHEBI:48828"/>
    </cofactor>
</comment>
<feature type="binding site" evidence="9">
    <location>
        <position position="495"/>
    </location>
    <ligand>
        <name>substrate</name>
    </ligand>
</feature>
<feature type="binding site" evidence="11">
    <location>
        <position position="212"/>
    </location>
    <ligand>
        <name>Mg(2+)</name>
        <dbReference type="ChEBI" id="CHEBI:18420"/>
    </ligand>
</feature>
<evidence type="ECO:0000256" key="7">
    <source>
        <dbReference type="ARBA" id="ARBA00023052"/>
    </source>
</evidence>
<feature type="site" description="Important for catalytic activity" evidence="12">
    <location>
        <position position="52"/>
    </location>
</feature>
<evidence type="ECO:0000259" key="14">
    <source>
        <dbReference type="SMART" id="SM00861"/>
    </source>
</evidence>
<evidence type="ECO:0000256" key="3">
    <source>
        <dbReference type="ARBA" id="ARBA00013152"/>
    </source>
</evidence>
<dbReference type="Proteomes" id="UP000053424">
    <property type="component" value="Unassembled WGS sequence"/>
</dbReference>
<dbReference type="PANTHER" id="PTHR43522">
    <property type="entry name" value="TRANSKETOLASE"/>
    <property type="match status" value="1"/>
</dbReference>
<keyword evidence="4" id="KW-0808">Transferase</keyword>
<dbReference type="InterPro" id="IPR005474">
    <property type="entry name" value="Transketolase_N"/>
</dbReference>
<dbReference type="HOGENOM" id="CLU_009227_0_0_1"/>
<dbReference type="SMART" id="SM00861">
    <property type="entry name" value="Transket_pyr"/>
    <property type="match status" value="1"/>
</dbReference>
<keyword evidence="16" id="KW-1185">Reference proteome</keyword>
<dbReference type="OrthoDB" id="10267175at2759"/>
<evidence type="ECO:0000256" key="5">
    <source>
        <dbReference type="ARBA" id="ARBA00022723"/>
    </source>
</evidence>
<feature type="binding site" evidence="10">
    <location>
        <position position="183"/>
    </location>
    <ligand>
        <name>thiamine diphosphate</name>
        <dbReference type="ChEBI" id="CHEBI:58937"/>
    </ligand>
</feature>
<feature type="binding site" evidence="10">
    <location>
        <position position="92"/>
    </location>
    <ligand>
        <name>thiamine diphosphate</name>
        <dbReference type="ChEBI" id="CHEBI:58937"/>
    </ligand>
</feature>
<protein>
    <recommendedName>
        <fullName evidence="3">transketolase</fullName>
        <ecNumber evidence="3">2.2.1.1</ecNumber>
    </recommendedName>
</protein>
<dbReference type="Pfam" id="PF02779">
    <property type="entry name" value="Transket_pyr"/>
    <property type="match status" value="1"/>
</dbReference>
<evidence type="ECO:0000256" key="2">
    <source>
        <dbReference type="ARBA" id="ARBA00007131"/>
    </source>
</evidence>
<keyword evidence="6 11" id="KW-0460">Magnesium</keyword>
<evidence type="ECO:0000313" key="16">
    <source>
        <dbReference type="Proteomes" id="UP000053424"/>
    </source>
</evidence>
<feature type="binding site" evidence="10">
    <location>
        <begin position="141"/>
        <end position="143"/>
    </location>
    <ligand>
        <name>thiamine diphosphate</name>
        <dbReference type="ChEBI" id="CHEBI:58937"/>
    </ligand>
</feature>
<dbReference type="InterPro" id="IPR005478">
    <property type="entry name" value="Transketolase_bac-like"/>
</dbReference>
<dbReference type="Pfam" id="PF00456">
    <property type="entry name" value="Transketolase_N"/>
    <property type="match status" value="1"/>
</dbReference>
<dbReference type="GO" id="GO:0005634">
    <property type="term" value="C:nucleus"/>
    <property type="evidence" value="ECO:0007669"/>
    <property type="project" value="TreeGrafter"/>
</dbReference>
<dbReference type="GO" id="GO:0046872">
    <property type="term" value="F:metal ion binding"/>
    <property type="evidence" value="ECO:0007669"/>
    <property type="project" value="UniProtKB-KW"/>
</dbReference>
<evidence type="ECO:0000256" key="12">
    <source>
        <dbReference type="PIRSR" id="PIRSR605478-5"/>
    </source>
</evidence>
<keyword evidence="7 10" id="KW-0786">Thiamine pyrophosphate</keyword>
<dbReference type="Gene3D" id="3.40.50.920">
    <property type="match status" value="1"/>
</dbReference>
<evidence type="ECO:0000313" key="15">
    <source>
        <dbReference type="EMBL" id="KIM44196.1"/>
    </source>
</evidence>
<dbReference type="PROSITE" id="PS00801">
    <property type="entry name" value="TRANSKETOLASE_1"/>
    <property type="match status" value="1"/>
</dbReference>
<feature type="site" description="Important for catalytic activity" evidence="12">
    <location>
        <position position="288"/>
    </location>
</feature>
<feature type="binding site" evidence="10">
    <location>
        <position position="212"/>
    </location>
    <ligand>
        <name>thiamine diphosphate</name>
        <dbReference type="ChEBI" id="CHEBI:58937"/>
    </ligand>
</feature>
<reference evidence="15 16" key="1">
    <citation type="submission" date="2014-04" db="EMBL/GenBank/DDBJ databases">
        <authorList>
            <consortium name="DOE Joint Genome Institute"/>
            <person name="Kuo A."/>
            <person name="Gay G."/>
            <person name="Dore J."/>
            <person name="Kohler A."/>
            <person name="Nagy L.G."/>
            <person name="Floudas D."/>
            <person name="Copeland A."/>
            <person name="Barry K.W."/>
            <person name="Cichocki N."/>
            <person name="Veneault-Fourrey C."/>
            <person name="LaButti K."/>
            <person name="Lindquist E.A."/>
            <person name="Lipzen A."/>
            <person name="Lundell T."/>
            <person name="Morin E."/>
            <person name="Murat C."/>
            <person name="Sun H."/>
            <person name="Tunlid A."/>
            <person name="Henrissat B."/>
            <person name="Grigoriev I.V."/>
            <person name="Hibbett D.S."/>
            <person name="Martin F."/>
            <person name="Nordberg H.P."/>
            <person name="Cantor M.N."/>
            <person name="Hua S.X."/>
        </authorList>
    </citation>
    <scope>NUCLEOTIDE SEQUENCE [LARGE SCALE GENOMIC DNA]</scope>
    <source>
        <strain evidence="16">h7</strain>
    </source>
</reference>
<feature type="active site" description="Proton donor" evidence="8">
    <location>
        <position position="443"/>
    </location>
</feature>
<comment type="cofactor">
    <cofactor evidence="10">
        <name>thiamine diphosphate</name>
        <dbReference type="ChEBI" id="CHEBI:58937"/>
    </cofactor>
    <text evidence="10">Binds 1 thiamine pyrophosphate per subunit. During the reaction, the substrate forms a covalent intermediate with the cofactor.</text>
</comment>
<dbReference type="NCBIfam" id="TIGR00232">
    <property type="entry name" value="tktlase_bact"/>
    <property type="match status" value="1"/>
</dbReference>
<dbReference type="InterPro" id="IPR005475">
    <property type="entry name" value="Transketolase-like_Pyr-bd"/>
</dbReference>
<dbReference type="CDD" id="cd02012">
    <property type="entry name" value="TPP_TK"/>
    <property type="match status" value="1"/>
</dbReference>
<feature type="binding site" evidence="9">
    <location>
        <position position="503"/>
    </location>
    <ligand>
        <name>substrate</name>
    </ligand>
</feature>
<name>A0A0C3CKA5_HEBCY</name>
<evidence type="ECO:0000256" key="1">
    <source>
        <dbReference type="ARBA" id="ARBA00001941"/>
    </source>
</evidence>
<feature type="binding site" evidence="9">
    <location>
        <position position="507"/>
    </location>
    <ligand>
        <name>substrate</name>
    </ligand>
</feature>
<dbReference type="PANTHER" id="PTHR43522:SF6">
    <property type="entry name" value="TRANSKETOLASE-LIKE PYRIMIDINE-BINDING DOMAIN-CONTAINING PROTEIN-RELATED"/>
    <property type="match status" value="1"/>
</dbReference>
<dbReference type="InterPro" id="IPR029061">
    <property type="entry name" value="THDP-binding"/>
</dbReference>
<feature type="binding site" evidence="9">
    <location>
        <position position="288"/>
    </location>
    <ligand>
        <name>substrate</name>
    </ligand>
</feature>
<dbReference type="STRING" id="686832.A0A0C3CKA5"/>
<feature type="binding site" evidence="11">
    <location>
        <position position="214"/>
    </location>
    <ligand>
        <name>Mg(2+)</name>
        <dbReference type="ChEBI" id="CHEBI:18420"/>
    </ligand>
</feature>
<feature type="binding site" evidence="9">
    <location>
        <position position="554"/>
    </location>
    <ligand>
        <name>substrate</name>
    </ligand>
</feature>
<sequence length="729" mass="79208">MTPSIDTISNGQPRSTPVKGQTKAVLSELENLTLNTIRCLGADLTQAFKGGHPGTVMGAAAIGVALWRHLMRYNPKNPDWFNRDRFILSAGHACLWQYIQLHFSGYDAWTLDAIKQYHNPNFGIAAGHPEIEFPGIELTTGLLGQGIANALGLAMASKHLAATYNKPDFNIVDNNIWCFTGDGCLQEGVGQEALSIAGHLRLDNLIVIYDDNSVTVDGRIEITFTDDTSAKMAALGFHIIEVYDGTNDLNAIVAALEEAKTIKGKPTFVHIRTTIGFGSQRANTGFVHGSALGDDDVAHVKKTFGFDPTKKFHIPEEVYDYYRPVVQRGQDDEAAWNKLYAGYAAAYPAEHAELQQRLSGNLPEGWKQDLPPKSALPTAPQATRKSSGIAVQALIPKYKAFMAGSADLMESTFVDFKGQVEFQSPETGLGDFSGRQIRYGIREFAMIGIANGLNAYQNGMIIPVCSSYLQFWLYAASGCRMSALQGLRFIGIGTHDSIGVGEDGPTHQSIALGTFFRALPNFNLIRPADAEEVLGAWEVALDSNQTPTLMCLTRQPVPLLDNSDRSKVHLGAYPVFANYSTSEGPELVLIASGSEVAPAIEAAKRMSAYRVRVVSMPIQSLFDRQPASYRREVLATGKALAVGIEAWGSYGWARYAHASLSMHTFGLSAPQATLFELFGFGVNTIVEKVSAFVEGKKGKDGVVVLPEVGDFEELLLGFAKQHAGPHTQH</sequence>
<dbReference type="EC" id="2.2.1.1" evidence="3"/>
<feature type="domain" description="Transketolase-like pyrimidine-binding" evidence="14">
    <location>
        <begin position="381"/>
        <end position="559"/>
    </location>
</feature>
<comment type="similarity">
    <text evidence="2">Belongs to the transketolase family.</text>
</comment>
<evidence type="ECO:0000256" key="4">
    <source>
        <dbReference type="ARBA" id="ARBA00022679"/>
    </source>
</evidence>
<dbReference type="InterPro" id="IPR009014">
    <property type="entry name" value="Transketo_C/PFOR_II"/>
</dbReference>
<evidence type="ECO:0000256" key="8">
    <source>
        <dbReference type="PIRSR" id="PIRSR605478-1"/>
    </source>
</evidence>
<keyword evidence="5 11" id="KW-0479">Metal-binding</keyword>
<feature type="binding site" evidence="9">
    <location>
        <position position="384"/>
    </location>
    <ligand>
        <name>substrate</name>
    </ligand>
</feature>
<dbReference type="GO" id="GO:0004802">
    <property type="term" value="F:transketolase activity"/>
    <property type="evidence" value="ECO:0007669"/>
    <property type="project" value="UniProtKB-EC"/>
</dbReference>
<feature type="region of interest" description="Disordered" evidence="13">
    <location>
        <begin position="362"/>
        <end position="383"/>
    </location>
</feature>
<dbReference type="GO" id="GO:0005829">
    <property type="term" value="C:cytosol"/>
    <property type="evidence" value="ECO:0007669"/>
    <property type="project" value="TreeGrafter"/>
</dbReference>
<feature type="binding site" evidence="9">
    <location>
        <position position="411"/>
    </location>
    <ligand>
        <name>substrate</name>
    </ligand>
</feature>
<reference evidence="16" key="2">
    <citation type="submission" date="2015-01" db="EMBL/GenBank/DDBJ databases">
        <title>Evolutionary Origins and Diversification of the Mycorrhizal Mutualists.</title>
        <authorList>
            <consortium name="DOE Joint Genome Institute"/>
            <consortium name="Mycorrhizal Genomics Consortium"/>
            <person name="Kohler A."/>
            <person name="Kuo A."/>
            <person name="Nagy L.G."/>
            <person name="Floudas D."/>
            <person name="Copeland A."/>
            <person name="Barry K.W."/>
            <person name="Cichocki N."/>
            <person name="Veneault-Fourrey C."/>
            <person name="LaButti K."/>
            <person name="Lindquist E.A."/>
            <person name="Lipzen A."/>
            <person name="Lundell T."/>
            <person name="Morin E."/>
            <person name="Murat C."/>
            <person name="Riley R."/>
            <person name="Ohm R."/>
            <person name="Sun H."/>
            <person name="Tunlid A."/>
            <person name="Henrissat B."/>
            <person name="Grigoriev I.V."/>
            <person name="Hibbett D.S."/>
            <person name="Martin F."/>
        </authorList>
    </citation>
    <scope>NUCLEOTIDE SEQUENCE [LARGE SCALE GENOMIC DNA]</scope>
    <source>
        <strain evidence="16">h7</strain>
    </source>
</reference>
<proteinExistence type="inferred from homology"/>
<dbReference type="EMBL" id="KN831774">
    <property type="protein sequence ID" value="KIM44196.1"/>
    <property type="molecule type" value="Genomic_DNA"/>
</dbReference>
<dbReference type="AlphaFoldDB" id="A0A0C3CKA5"/>
<accession>A0A0C3CKA5</accession>
<evidence type="ECO:0000256" key="6">
    <source>
        <dbReference type="ARBA" id="ARBA00022842"/>
    </source>
</evidence>
<evidence type="ECO:0000256" key="11">
    <source>
        <dbReference type="PIRSR" id="PIRSR605478-4"/>
    </source>
</evidence>
<feature type="binding site" evidence="10">
    <location>
        <position position="288"/>
    </location>
    <ligand>
        <name>thiamine diphosphate</name>
        <dbReference type="ChEBI" id="CHEBI:58937"/>
    </ligand>
</feature>
<feature type="binding site" evidence="9">
    <location>
        <position position="52"/>
    </location>
    <ligand>
        <name>substrate</name>
    </ligand>
</feature>
<dbReference type="GO" id="GO:0006098">
    <property type="term" value="P:pentose-phosphate shunt"/>
    <property type="evidence" value="ECO:0007669"/>
    <property type="project" value="TreeGrafter"/>
</dbReference>
<dbReference type="SUPFAM" id="SSF52518">
    <property type="entry name" value="Thiamin diphosphate-binding fold (THDP-binding)"/>
    <property type="match status" value="2"/>
</dbReference>
<gene>
    <name evidence="15" type="ORF">M413DRAFT_443226</name>
</gene>
<dbReference type="FunFam" id="3.40.50.970:FF:000004">
    <property type="entry name" value="Transketolase"/>
    <property type="match status" value="1"/>
</dbReference>
<dbReference type="CDD" id="cd07033">
    <property type="entry name" value="TPP_PYR_DXS_TK_like"/>
    <property type="match status" value="1"/>
</dbReference>
<dbReference type="InterPro" id="IPR055152">
    <property type="entry name" value="Transketolase-like_C_2"/>
</dbReference>
<evidence type="ECO:0000256" key="10">
    <source>
        <dbReference type="PIRSR" id="PIRSR605478-3"/>
    </source>
</evidence>
<dbReference type="Pfam" id="PF22613">
    <property type="entry name" value="Transketolase_C_1"/>
    <property type="match status" value="1"/>
</dbReference>
<feature type="binding site" evidence="11">
    <location>
        <position position="182"/>
    </location>
    <ligand>
        <name>Mg(2+)</name>
        <dbReference type="ChEBI" id="CHEBI:18420"/>
    </ligand>
</feature>